<dbReference type="Proteomes" id="UP000297792">
    <property type="component" value="Unassembled WGS sequence"/>
</dbReference>
<dbReference type="EMBL" id="RWKA01000006">
    <property type="protein sequence ID" value="TGB42925.1"/>
    <property type="molecule type" value="Genomic_DNA"/>
</dbReference>
<dbReference type="Gene3D" id="3.50.50.60">
    <property type="entry name" value="FAD/NAD(P)-binding domain"/>
    <property type="match status" value="3"/>
</dbReference>
<protein>
    <submittedName>
        <fullName evidence="8">NAD(P)/FAD-dependent oxidoreductase</fullName>
    </submittedName>
</protein>
<sequence>MADHDVIIIGAGFAGLYQLYKLRELGFDARVLEAGPEVGGTWYWNRYPGARCDIESIEYSYSFDPQLQQSWNWTERYAAQPELLAYANHVADRFDLRRDITFDTRVVAMDFDDTTNEWTVTTEGEDRTATESGDYVTANFVIAATGCLSKPLVPSFDGLDDFAGDVLWTWDWPADGADLEGKRVAVVGTGSSGVQTITAIAPVVGALTVFQRTPPYAVPAQNRLIADELAVVKQRYPQFRDVSRLSRGGAQCGDGAALPPFFGDLDSGTSRAELDRRWDDGGLCFQQSFYDLLLDPVANETAAEYVRERIRQKVSDPRLAEKLTPRTYPIAAKRMCVDTGYYEVYNQGNVELVDLNEEPLHRITARGILAGDTEHEFDAIVLATGFDAMTGALNAIDIRAVDETGATRTLREKWAAGPRTYLGLMSAGFPNLFTVTGPQSPSVLSNMLTSIEYHVEWISAALAHLRDHGLNRMEADIEAEDNWVNITNDTADLTLLPHAASWYMGANVPGKRRVFLPFVAGVGVYKQIGDGVAVAGYHGFEMV</sequence>
<evidence type="ECO:0000256" key="4">
    <source>
        <dbReference type="ARBA" id="ARBA00022827"/>
    </source>
</evidence>
<dbReference type="PRINTS" id="PR00411">
    <property type="entry name" value="PNDRDTASEI"/>
</dbReference>
<evidence type="ECO:0000313" key="9">
    <source>
        <dbReference type="Proteomes" id="UP000297792"/>
    </source>
</evidence>
<keyword evidence="6" id="KW-0560">Oxidoreductase</keyword>
<dbReference type="Pfam" id="PF00743">
    <property type="entry name" value="FMO-like"/>
    <property type="match status" value="1"/>
</dbReference>
<keyword evidence="3" id="KW-0285">Flavoprotein</keyword>
<keyword evidence="5" id="KW-0521">NADP</keyword>
<reference evidence="8 9" key="1">
    <citation type="submission" date="2018-12" db="EMBL/GenBank/DDBJ databases">
        <title>Draft genome sequences of Mycolicibacterium peregrinum isolated from a pig with lymphadenitis and from soil on the same Japanese pig farm.</title>
        <authorList>
            <person name="Komatsu T."/>
            <person name="Ohya K."/>
            <person name="Sawai K."/>
            <person name="Odoi J.O."/>
            <person name="Otsu K."/>
            <person name="Ota A."/>
            <person name="Ito T."/>
            <person name="Kawai M."/>
            <person name="Maruyama F."/>
        </authorList>
    </citation>
    <scope>NUCLEOTIDE SEQUENCE [LARGE SCALE GENOMIC DNA]</scope>
    <source>
        <strain evidence="8 9">138</strain>
    </source>
</reference>
<dbReference type="InterPro" id="IPR036188">
    <property type="entry name" value="FAD/NAD-bd_sf"/>
</dbReference>
<keyword evidence="9" id="KW-1185">Reference proteome</keyword>
<evidence type="ECO:0000256" key="1">
    <source>
        <dbReference type="ARBA" id="ARBA00001974"/>
    </source>
</evidence>
<comment type="similarity">
    <text evidence="2">Belongs to the FAD-binding monooxygenase family.</text>
</comment>
<evidence type="ECO:0000256" key="2">
    <source>
        <dbReference type="ARBA" id="ARBA00010139"/>
    </source>
</evidence>
<comment type="cofactor">
    <cofactor evidence="1">
        <name>FAD</name>
        <dbReference type="ChEBI" id="CHEBI:57692"/>
    </cofactor>
</comment>
<dbReference type="InterPro" id="IPR050775">
    <property type="entry name" value="FAD-binding_Monooxygenases"/>
</dbReference>
<comment type="caution">
    <text evidence="8">The sequence shown here is derived from an EMBL/GenBank/DDBJ whole genome shotgun (WGS) entry which is preliminary data.</text>
</comment>
<keyword evidence="4" id="KW-0274">FAD</keyword>
<accession>A0A4Z0HSM1</accession>
<evidence type="ECO:0000256" key="7">
    <source>
        <dbReference type="ARBA" id="ARBA00023033"/>
    </source>
</evidence>
<proteinExistence type="inferred from homology"/>
<dbReference type="RefSeq" id="WP_135360845.1">
    <property type="nucleotide sequence ID" value="NZ_RWJZ01000008.1"/>
</dbReference>
<dbReference type="InterPro" id="IPR020946">
    <property type="entry name" value="Flavin_mOase-like"/>
</dbReference>
<dbReference type="AlphaFoldDB" id="A0A4Z0HSM1"/>
<dbReference type="SUPFAM" id="SSF51905">
    <property type="entry name" value="FAD/NAD(P)-binding domain"/>
    <property type="match status" value="2"/>
</dbReference>
<dbReference type="GO" id="GO:0050661">
    <property type="term" value="F:NADP binding"/>
    <property type="evidence" value="ECO:0007669"/>
    <property type="project" value="InterPro"/>
</dbReference>
<evidence type="ECO:0000256" key="5">
    <source>
        <dbReference type="ARBA" id="ARBA00022857"/>
    </source>
</evidence>
<dbReference type="PANTHER" id="PTHR43098:SF3">
    <property type="entry name" value="L-ORNITHINE N(5)-MONOOXYGENASE-RELATED"/>
    <property type="match status" value="1"/>
</dbReference>
<name>A0A4Z0HSM1_MYCPR</name>
<evidence type="ECO:0000313" key="8">
    <source>
        <dbReference type="EMBL" id="TGB42925.1"/>
    </source>
</evidence>
<dbReference type="GO" id="GO:0050660">
    <property type="term" value="F:flavin adenine dinucleotide binding"/>
    <property type="evidence" value="ECO:0007669"/>
    <property type="project" value="InterPro"/>
</dbReference>
<evidence type="ECO:0000256" key="3">
    <source>
        <dbReference type="ARBA" id="ARBA00022630"/>
    </source>
</evidence>
<dbReference type="GO" id="GO:0004499">
    <property type="term" value="F:N,N-dimethylaniline monooxygenase activity"/>
    <property type="evidence" value="ECO:0007669"/>
    <property type="project" value="InterPro"/>
</dbReference>
<organism evidence="8 9">
    <name type="scientific">Mycolicibacterium peregrinum</name>
    <name type="common">Mycobacterium peregrinum</name>
    <dbReference type="NCBI Taxonomy" id="43304"/>
    <lineage>
        <taxon>Bacteria</taxon>
        <taxon>Bacillati</taxon>
        <taxon>Actinomycetota</taxon>
        <taxon>Actinomycetes</taxon>
        <taxon>Mycobacteriales</taxon>
        <taxon>Mycobacteriaceae</taxon>
        <taxon>Mycolicibacterium</taxon>
    </lineage>
</organism>
<gene>
    <name evidence="8" type="ORF">EJD98_13975</name>
</gene>
<evidence type="ECO:0000256" key="6">
    <source>
        <dbReference type="ARBA" id="ARBA00023002"/>
    </source>
</evidence>
<dbReference type="PANTHER" id="PTHR43098">
    <property type="entry name" value="L-ORNITHINE N(5)-MONOOXYGENASE-RELATED"/>
    <property type="match status" value="1"/>
</dbReference>
<keyword evidence="7" id="KW-0503">Monooxygenase</keyword>